<keyword evidence="4 9" id="KW-0732">Signal</keyword>
<comment type="catalytic activity">
    <reaction evidence="9">
        <text>a phosphate monoester + H2O = an alcohol + phosphate</text>
        <dbReference type="Rhea" id="RHEA:15017"/>
        <dbReference type="ChEBI" id="CHEBI:15377"/>
        <dbReference type="ChEBI" id="CHEBI:30879"/>
        <dbReference type="ChEBI" id="CHEBI:43474"/>
        <dbReference type="ChEBI" id="CHEBI:67140"/>
        <dbReference type="EC" id="3.1.3.2"/>
    </reaction>
</comment>
<keyword evidence="9" id="KW-0378">Hydrolase</keyword>
<organism evidence="16">
    <name type="scientific">Oryza nivara</name>
    <name type="common">Indian wild rice</name>
    <name type="synonym">Oryza sativa f. spontanea</name>
    <dbReference type="NCBI Taxonomy" id="4536"/>
    <lineage>
        <taxon>Eukaryota</taxon>
        <taxon>Viridiplantae</taxon>
        <taxon>Streptophyta</taxon>
        <taxon>Embryophyta</taxon>
        <taxon>Tracheophyta</taxon>
        <taxon>Spermatophyta</taxon>
        <taxon>Magnoliopsida</taxon>
        <taxon>Liliopsida</taxon>
        <taxon>Poales</taxon>
        <taxon>Poaceae</taxon>
        <taxon>BOP clade</taxon>
        <taxon>Oryzoideae</taxon>
        <taxon>Oryzeae</taxon>
        <taxon>Oryzinae</taxon>
        <taxon>Oryza</taxon>
    </lineage>
</organism>
<dbReference type="InterPro" id="IPR015914">
    <property type="entry name" value="PAPs_N"/>
</dbReference>
<dbReference type="Pfam" id="PF16656">
    <property type="entry name" value="Pur_ac_phosph_N"/>
    <property type="match status" value="1"/>
</dbReference>
<dbReference type="Gramene" id="ONIVA03G43010.1">
    <property type="protein sequence ID" value="ONIVA03G43010.1"/>
    <property type="gene ID" value="ONIVA03G43010"/>
</dbReference>
<evidence type="ECO:0000259" key="11">
    <source>
        <dbReference type="Pfam" id="PF00149"/>
    </source>
</evidence>
<dbReference type="EC" id="3.1.3.2" evidence="9"/>
<comment type="cofactor">
    <cofactor evidence="1">
        <name>pyridoxal 5'-phosphate</name>
        <dbReference type="ChEBI" id="CHEBI:597326"/>
    </cofactor>
</comment>
<dbReference type="Pfam" id="PF00149">
    <property type="entry name" value="Metallophos"/>
    <property type="match status" value="1"/>
</dbReference>
<evidence type="ECO:0000256" key="5">
    <source>
        <dbReference type="ARBA" id="ARBA00022793"/>
    </source>
</evidence>
<reference evidence="16" key="1">
    <citation type="submission" date="2015-04" db="UniProtKB">
        <authorList>
            <consortium name="EnsemblPlants"/>
        </authorList>
    </citation>
    <scope>IDENTIFICATION</scope>
    <source>
        <strain evidence="16">SL10</strain>
    </source>
</reference>
<evidence type="ECO:0000256" key="3">
    <source>
        <dbReference type="ARBA" id="ARBA00010671"/>
    </source>
</evidence>
<dbReference type="SUPFAM" id="SSF49363">
    <property type="entry name" value="Purple acid phosphatase, N-terminal domain"/>
    <property type="match status" value="1"/>
</dbReference>
<keyword evidence="5" id="KW-0210">Decarboxylase</keyword>
<keyword evidence="17" id="KW-1185">Reference proteome</keyword>
<dbReference type="CDD" id="cd00615">
    <property type="entry name" value="Orn_deC_like"/>
    <property type="match status" value="1"/>
</dbReference>
<dbReference type="CDD" id="cd00839">
    <property type="entry name" value="MPP_PAPs"/>
    <property type="match status" value="1"/>
</dbReference>
<evidence type="ECO:0000259" key="15">
    <source>
        <dbReference type="Pfam" id="PF16656"/>
    </source>
</evidence>
<dbReference type="Gene3D" id="2.60.40.380">
    <property type="entry name" value="Purple acid phosphatase-like, N-terminal"/>
    <property type="match status" value="1"/>
</dbReference>
<evidence type="ECO:0000259" key="14">
    <source>
        <dbReference type="Pfam" id="PF14008"/>
    </source>
</evidence>
<feature type="region of interest" description="Disordered" evidence="10">
    <location>
        <begin position="22"/>
        <end position="50"/>
    </location>
</feature>
<evidence type="ECO:0000313" key="16">
    <source>
        <dbReference type="EnsemblPlants" id="ONIVA03G43010.1"/>
    </source>
</evidence>
<dbReference type="InterPro" id="IPR029052">
    <property type="entry name" value="Metallo-depent_PP-like"/>
</dbReference>
<dbReference type="PANTHER" id="PTHR43277">
    <property type="entry name" value="ARGININE DECARBOXYLASE"/>
    <property type="match status" value="1"/>
</dbReference>
<dbReference type="eggNOG" id="KOG1378">
    <property type="taxonomic scope" value="Eukaryota"/>
</dbReference>
<feature type="domain" description="Calcineurin-like phosphoesterase" evidence="11">
    <location>
        <begin position="188"/>
        <end position="401"/>
    </location>
</feature>
<dbReference type="InterPro" id="IPR041792">
    <property type="entry name" value="MPP_PAP"/>
</dbReference>
<evidence type="ECO:0000259" key="13">
    <source>
        <dbReference type="Pfam" id="PF03711"/>
    </source>
</evidence>
<evidence type="ECO:0000256" key="9">
    <source>
        <dbReference type="RuleBase" id="RU361203"/>
    </source>
</evidence>
<keyword evidence="6" id="KW-0663">Pyridoxal phosphate</keyword>
<dbReference type="InterPro" id="IPR015421">
    <property type="entry name" value="PyrdxlP-dep_Trfase_major"/>
</dbReference>
<evidence type="ECO:0000256" key="7">
    <source>
        <dbReference type="ARBA" id="ARBA00023180"/>
    </source>
</evidence>
<feature type="domain" description="Purple acid phosphatase N-terminal" evidence="15">
    <location>
        <begin position="63"/>
        <end position="176"/>
    </location>
</feature>
<dbReference type="InterPro" id="IPR008286">
    <property type="entry name" value="Prn/Lys/Arg_de-COase_C"/>
</dbReference>
<dbReference type="GO" id="GO:0046872">
    <property type="term" value="F:metal ion binding"/>
    <property type="evidence" value="ECO:0007669"/>
    <property type="project" value="InterPro"/>
</dbReference>
<dbReference type="SUPFAM" id="SSF53383">
    <property type="entry name" value="PLP-dependent transferases"/>
    <property type="match status" value="1"/>
</dbReference>
<feature type="region of interest" description="Disordered" evidence="10">
    <location>
        <begin position="613"/>
        <end position="637"/>
    </location>
</feature>
<evidence type="ECO:0000256" key="2">
    <source>
        <dbReference type="ARBA" id="ARBA00008723"/>
    </source>
</evidence>
<protein>
    <recommendedName>
        <fullName evidence="9">Purple acid phosphatase</fullName>
        <ecNumber evidence="9">3.1.3.2</ecNumber>
    </recommendedName>
</protein>
<evidence type="ECO:0000313" key="17">
    <source>
        <dbReference type="Proteomes" id="UP000006591"/>
    </source>
</evidence>
<feature type="domain" description="Purple acid phosphatase C-terminal" evidence="14">
    <location>
        <begin position="471"/>
        <end position="517"/>
    </location>
</feature>
<keyword evidence="7" id="KW-0325">Glycoprotein</keyword>
<dbReference type="Gene3D" id="3.40.640.10">
    <property type="entry name" value="Type I PLP-dependent aspartate aminotransferase-like (Major domain)"/>
    <property type="match status" value="1"/>
</dbReference>
<evidence type="ECO:0000259" key="12">
    <source>
        <dbReference type="Pfam" id="PF01276"/>
    </source>
</evidence>
<accession>A0A0E0GWH3</accession>
<feature type="signal peptide" evidence="9">
    <location>
        <begin position="1"/>
        <end position="21"/>
    </location>
</feature>
<feature type="compositionally biased region" description="Basic residues" evidence="10">
    <location>
        <begin position="619"/>
        <end position="636"/>
    </location>
</feature>
<reference evidence="16" key="2">
    <citation type="submission" date="2018-04" db="EMBL/GenBank/DDBJ databases">
        <title>OnivRS2 (Oryza nivara Reference Sequence Version 2).</title>
        <authorList>
            <person name="Zhang J."/>
            <person name="Kudrna D."/>
            <person name="Lee S."/>
            <person name="Talag J."/>
            <person name="Rajasekar S."/>
            <person name="Welchert J."/>
            <person name="Hsing Y.-I."/>
            <person name="Wing R.A."/>
        </authorList>
    </citation>
    <scope>NUCLEOTIDE SEQUENCE [LARGE SCALE GENOMIC DNA]</scope>
    <source>
        <strain evidence="16">SL10</strain>
    </source>
</reference>
<dbReference type="Gene3D" id="3.60.21.10">
    <property type="match status" value="2"/>
</dbReference>
<feature type="domain" description="Orn/Lys/Arg decarboxylases family 1 pyridoxal-P attachment site" evidence="12">
    <location>
        <begin position="715"/>
        <end position="1009"/>
    </location>
</feature>
<dbReference type="Pfam" id="PF01276">
    <property type="entry name" value="OKR_DC_1"/>
    <property type="match status" value="1"/>
</dbReference>
<dbReference type="InterPro" id="IPR004843">
    <property type="entry name" value="Calcineurin-like_PHP"/>
</dbReference>
<name>A0A0E0GWH3_ORYNI</name>
<comment type="similarity">
    <text evidence="3">Belongs to the Orn/Lys/Arg decarboxylase class-I family.</text>
</comment>
<evidence type="ECO:0000256" key="1">
    <source>
        <dbReference type="ARBA" id="ARBA00001933"/>
    </source>
</evidence>
<evidence type="ECO:0000256" key="10">
    <source>
        <dbReference type="SAM" id="MobiDB-lite"/>
    </source>
</evidence>
<dbReference type="STRING" id="4536.A0A0E0GWH3"/>
<feature type="domain" description="Orn/Lys/Arg decarboxylase C-terminal" evidence="13">
    <location>
        <begin position="1121"/>
        <end position="1174"/>
    </location>
</feature>
<evidence type="ECO:0000256" key="8">
    <source>
        <dbReference type="ARBA" id="ARBA00023239"/>
    </source>
</evidence>
<dbReference type="InterPro" id="IPR015424">
    <property type="entry name" value="PyrdxlP-dep_Trfase"/>
</dbReference>
<dbReference type="Proteomes" id="UP000006591">
    <property type="component" value="Chromosome 3"/>
</dbReference>
<dbReference type="Pfam" id="PF03711">
    <property type="entry name" value="OKR_DC_1_C"/>
    <property type="match status" value="1"/>
</dbReference>
<dbReference type="GO" id="GO:0003993">
    <property type="term" value="F:acid phosphatase activity"/>
    <property type="evidence" value="ECO:0007669"/>
    <property type="project" value="UniProtKB-EC"/>
</dbReference>
<dbReference type="InterPro" id="IPR008963">
    <property type="entry name" value="Purple_acid_Pase-like_N"/>
</dbReference>
<dbReference type="PANTHER" id="PTHR43277:SF4">
    <property type="entry name" value="ARGININE DECARBOXYLASE"/>
    <property type="match status" value="1"/>
</dbReference>
<dbReference type="OMA" id="CIYGRIY"/>
<dbReference type="InterPro" id="IPR025733">
    <property type="entry name" value="PAPs_C"/>
</dbReference>
<keyword evidence="8" id="KW-0456">Lyase</keyword>
<evidence type="ECO:0000256" key="6">
    <source>
        <dbReference type="ARBA" id="ARBA00022898"/>
    </source>
</evidence>
<dbReference type="GO" id="GO:0016831">
    <property type="term" value="F:carboxy-lyase activity"/>
    <property type="evidence" value="ECO:0007669"/>
    <property type="project" value="UniProtKB-KW"/>
</dbReference>
<evidence type="ECO:0000256" key="4">
    <source>
        <dbReference type="ARBA" id="ARBA00022729"/>
    </source>
</evidence>
<dbReference type="InterPro" id="IPR000310">
    <property type="entry name" value="Orn/Lys/Arg_deCO2ase_major_dom"/>
</dbReference>
<dbReference type="Pfam" id="PF14008">
    <property type="entry name" value="Metallophos_C"/>
    <property type="match status" value="1"/>
</dbReference>
<dbReference type="EnsemblPlants" id="ONIVA03G43010.1">
    <property type="protein sequence ID" value="ONIVA03G43010.1"/>
    <property type="gene ID" value="ONIVA03G43010"/>
</dbReference>
<comment type="similarity">
    <text evidence="2 9">Belongs to the metallophosphoesterase superfamily. Purple acid phosphatase family.</text>
</comment>
<feature type="chain" id="PRO_5005115841" description="Purple acid phosphatase" evidence="9">
    <location>
        <begin position="22"/>
        <end position="1387"/>
    </location>
</feature>
<dbReference type="SUPFAM" id="SSF56300">
    <property type="entry name" value="Metallo-dependent phosphatases"/>
    <property type="match status" value="1"/>
</dbReference>
<sequence length="1387" mass="150568">MRMRVSLLLLAAAAVAAAAEAAPRSTLAGPTRPVTVPPRDRGHAVDLPDTDPRVQRRVKGWVPEQIAVALSAAPSSAWVSWVTGDFQMGAAVEPLDPTAVASVVRYGLAADSLVRRATGDALVYSQLYPFDGLLNYTSAIIHHVRLQGLEPGTEYFYQCGDPAIPAAMSDIHAFRTMPAVGPRSYPGKIAIVGDLGLTYNTTSTVEHMVSNQPDLVLLLGDVSYANLYLTNGTGTDCYSCSFANSTPIHETYQPRWDYWGRYMEPVTSRIPMMVVEGNHEIEEQIDNKTFASYSSRFSFPSTESGSFSPFYYSFDAGGIHFIMLAAYADYSKSGKQYKWLEKDLAKVDRSVTPWVIAGWHAPWYSTFKAHYREAECMRVAMEELLYSYAVDVVFTGHVHAYERSNRVFNYTLDPCGPVHISVGDGGNREKMATSYADEPGRCPDPLSTPDPFMGGGFCGFNFTSGPAAGSFCWDRQPDYSAYRESSFGHGILEVKNETHALWRWHRNQDLYGSVGDEIYIVREPDNLQPVQLGGGGGGRRRGGGGAGMVSLAAYSPCSTVAGVPKNKGNGAASSTHKVSSILLLLPAIESKPTHGRGSAACYCSHPDAVRASYPPSHPCPRRRASASRRRRHHRQPRVAASLPLSIGTPPVAGCFISSTGRNVFRNHRPRGPTPLESIMRHVVVQCATSWDTPRTSTTNGSHAEPSAVVKAGTAPLIQALKSTANQDVSCFHFPGHNRGKASPPSLSELIGSRTFLHDLPELPELDDLFSPKGVILDAQKRAAELFGSFKTWFLVNGSTCGIQASVMATCSPGDYLIIPRNCHISVISALVLSGAVPKYIVPEYNSGWDIAGGITPSQVDKVVKELEEDRKKVGAVLVTSPTYHGICSNIQGIVNVCHLRGIPVIVDEAHGAHFRFHRNFPSSATEQGANLVVQSTHKVLCSLTQSSMLHMAGDLVDADKVSQCLQLLQSSSPSYLLLSSLDATRAQLSENAESFDEPVSMALETKHQLRIIPGISVLDLSSFLSDFPAIDPLRITLSASDLQLSGYEADDFLAEEHQIVSELVGTQAVTFAVNLGTRRHDVQRLVHSVKHLSEKYFSENGSSSRKENPASSPLDKFSIKLTPREAFFLKKRRVSIEDSLGEICGELICPYPPGIPVLIPGEIVTQDSLSYLMDVRDNGIAISGAADGELKSIMLSSPERKRKPQSEHSISRCTPVATMPEDATAAAAAAVAPFTFSPPPSSSAPFDQLQYYSVIKNSLCAAAAMAAAEAEEEEGSFCVVVVDFLSCGSATSTADCDMQPMEKGKTPALPRRSFMAAAANENLEFLITSTTDDDKVEEKKKKQLAATMVSKKYIQKLCVYVCIYGRIYGKNDQCLLSWVFGFVAKDA</sequence>
<dbReference type="Gene3D" id="3.90.100.10">
    <property type="entry name" value="Orn/Lys/Arg decarboxylase, C-terminal domain"/>
    <property type="match status" value="1"/>
</dbReference>
<dbReference type="InterPro" id="IPR052357">
    <property type="entry name" value="Orn_Lys_Arg_decarboxylase-I"/>
</dbReference>
<proteinExistence type="inferred from homology"/>
<feature type="compositionally biased region" description="Basic and acidic residues" evidence="10">
    <location>
        <begin position="38"/>
        <end position="50"/>
    </location>
</feature>